<dbReference type="SMART" id="SM00347">
    <property type="entry name" value="HTH_MARR"/>
    <property type="match status" value="1"/>
</dbReference>
<dbReference type="Gene3D" id="1.10.10.10">
    <property type="entry name" value="Winged helix-like DNA-binding domain superfamily/Winged helix DNA-binding domain"/>
    <property type="match status" value="1"/>
</dbReference>
<evidence type="ECO:0000256" key="1">
    <source>
        <dbReference type="ARBA" id="ARBA00023015"/>
    </source>
</evidence>
<dbReference type="Proteomes" id="UP000604161">
    <property type="component" value="Unassembled WGS sequence"/>
</dbReference>
<dbReference type="SUPFAM" id="SSF46785">
    <property type="entry name" value="Winged helix' DNA-binding domain"/>
    <property type="match status" value="1"/>
</dbReference>
<dbReference type="InterPro" id="IPR036390">
    <property type="entry name" value="WH_DNA-bd_sf"/>
</dbReference>
<dbReference type="PROSITE" id="PS50995">
    <property type="entry name" value="HTH_MARR_2"/>
    <property type="match status" value="1"/>
</dbReference>
<sequence>MKDSIAESLHKLTHQYRSKMKEAIDTSGVIISVSHIRTLKCIKHINSCTASDIANRISLDKSQVTRILKDLVSEKHVEKIRDPSNHRSQLLNLTNSGNELLIEITKLNTHVIQTMTTGLTDQEVKDFIHIANIMASNLQQAESKTSGVYNEQTKA</sequence>
<feature type="domain" description="HTH marR-type" evidence="4">
    <location>
        <begin position="2"/>
        <end position="136"/>
    </location>
</feature>
<dbReference type="Pfam" id="PF01047">
    <property type="entry name" value="MarR"/>
    <property type="match status" value="1"/>
</dbReference>
<dbReference type="InterPro" id="IPR000835">
    <property type="entry name" value="HTH_MarR-typ"/>
</dbReference>
<evidence type="ECO:0000256" key="3">
    <source>
        <dbReference type="ARBA" id="ARBA00023163"/>
    </source>
</evidence>
<accession>A0ABR8P418</accession>
<keyword evidence="3" id="KW-0804">Transcription</keyword>
<evidence type="ECO:0000313" key="5">
    <source>
        <dbReference type="EMBL" id="MBD5772082.1"/>
    </source>
</evidence>
<dbReference type="EMBL" id="JACYFC010000004">
    <property type="protein sequence ID" value="MBD5772082.1"/>
    <property type="molecule type" value="Genomic_DNA"/>
</dbReference>
<evidence type="ECO:0000256" key="2">
    <source>
        <dbReference type="ARBA" id="ARBA00023125"/>
    </source>
</evidence>
<keyword evidence="1" id="KW-0805">Transcription regulation</keyword>
<dbReference type="RefSeq" id="WP_191595461.1">
    <property type="nucleotide sequence ID" value="NZ_JACYFC010000004.1"/>
</dbReference>
<keyword evidence="6" id="KW-1185">Reference proteome</keyword>
<reference evidence="5 6" key="1">
    <citation type="submission" date="2020-09" db="EMBL/GenBank/DDBJ databases">
        <title>Marinomonas sp. nov., isolated from the cysticercosis algae of Qingdao, China.</title>
        <authorList>
            <person name="Sun X."/>
        </authorList>
    </citation>
    <scope>NUCLEOTIDE SEQUENCE [LARGE SCALE GENOMIC DNA]</scope>
    <source>
        <strain evidence="5 6">SM2066</strain>
    </source>
</reference>
<gene>
    <name evidence="5" type="ORF">IF202_13650</name>
</gene>
<keyword evidence="2" id="KW-0238">DNA-binding</keyword>
<name>A0ABR8P418_9GAMM</name>
<proteinExistence type="predicted"/>
<dbReference type="PANTHER" id="PTHR42756">
    <property type="entry name" value="TRANSCRIPTIONAL REGULATOR, MARR"/>
    <property type="match status" value="1"/>
</dbReference>
<evidence type="ECO:0000313" key="6">
    <source>
        <dbReference type="Proteomes" id="UP000604161"/>
    </source>
</evidence>
<dbReference type="PRINTS" id="PR00598">
    <property type="entry name" value="HTHMARR"/>
</dbReference>
<evidence type="ECO:0000259" key="4">
    <source>
        <dbReference type="PROSITE" id="PS50995"/>
    </source>
</evidence>
<dbReference type="PANTHER" id="PTHR42756:SF1">
    <property type="entry name" value="TRANSCRIPTIONAL REPRESSOR OF EMRAB OPERON"/>
    <property type="match status" value="1"/>
</dbReference>
<dbReference type="InterPro" id="IPR036388">
    <property type="entry name" value="WH-like_DNA-bd_sf"/>
</dbReference>
<protein>
    <submittedName>
        <fullName evidence="5">Winged helix-turn-helix transcriptional regulator</fullName>
    </submittedName>
</protein>
<comment type="caution">
    <text evidence="5">The sequence shown here is derived from an EMBL/GenBank/DDBJ whole genome shotgun (WGS) entry which is preliminary data.</text>
</comment>
<organism evidence="5 6">
    <name type="scientific">Marinomonas colpomeniae</name>
    <dbReference type="NCBI Taxonomy" id="2774408"/>
    <lineage>
        <taxon>Bacteria</taxon>
        <taxon>Pseudomonadati</taxon>
        <taxon>Pseudomonadota</taxon>
        <taxon>Gammaproteobacteria</taxon>
        <taxon>Oceanospirillales</taxon>
        <taxon>Oceanospirillaceae</taxon>
        <taxon>Marinomonas</taxon>
    </lineage>
</organism>